<dbReference type="Proteomes" id="UP000799118">
    <property type="component" value="Unassembled WGS sequence"/>
</dbReference>
<evidence type="ECO:0000313" key="1">
    <source>
        <dbReference type="EMBL" id="KAE9406159.1"/>
    </source>
</evidence>
<dbReference type="AlphaFoldDB" id="A0A6A4I624"/>
<name>A0A6A4I624_9AGAR</name>
<sequence length="137" mass="16374">MYHMLQRSNHRNSSTWRAFMRWSFALGHSTPGEEHTLAINSFGEQTEHILSCEPDPKQFYWPWKQQEICCAHCHKGVASSLKVLVEHFKENPDHRVDVRKFEASYIKPEDIQEHWYWNPRVPLRALGEEFRYKLPPP</sequence>
<reference evidence="1" key="1">
    <citation type="journal article" date="2019" name="Environ. Microbiol.">
        <title>Fungal ecological strategies reflected in gene transcription - a case study of two litter decomposers.</title>
        <authorList>
            <person name="Barbi F."/>
            <person name="Kohler A."/>
            <person name="Barry K."/>
            <person name="Baskaran P."/>
            <person name="Daum C."/>
            <person name="Fauchery L."/>
            <person name="Ihrmark K."/>
            <person name="Kuo A."/>
            <person name="LaButti K."/>
            <person name="Lipzen A."/>
            <person name="Morin E."/>
            <person name="Grigoriev I.V."/>
            <person name="Henrissat B."/>
            <person name="Lindahl B."/>
            <person name="Martin F."/>
        </authorList>
    </citation>
    <scope>NUCLEOTIDE SEQUENCE</scope>
    <source>
        <strain evidence="1">JB14</strain>
    </source>
</reference>
<dbReference type="EMBL" id="ML769404">
    <property type="protein sequence ID" value="KAE9406159.1"/>
    <property type="molecule type" value="Genomic_DNA"/>
</dbReference>
<dbReference type="OrthoDB" id="2322499at2759"/>
<gene>
    <name evidence="1" type="ORF">BT96DRAFT_284217</name>
</gene>
<organism evidence="1 2">
    <name type="scientific">Gymnopus androsaceus JB14</name>
    <dbReference type="NCBI Taxonomy" id="1447944"/>
    <lineage>
        <taxon>Eukaryota</taxon>
        <taxon>Fungi</taxon>
        <taxon>Dikarya</taxon>
        <taxon>Basidiomycota</taxon>
        <taxon>Agaricomycotina</taxon>
        <taxon>Agaricomycetes</taxon>
        <taxon>Agaricomycetidae</taxon>
        <taxon>Agaricales</taxon>
        <taxon>Marasmiineae</taxon>
        <taxon>Omphalotaceae</taxon>
        <taxon>Gymnopus</taxon>
    </lineage>
</organism>
<accession>A0A6A4I624</accession>
<protein>
    <submittedName>
        <fullName evidence="1">Uncharacterized protein</fullName>
    </submittedName>
</protein>
<evidence type="ECO:0000313" key="2">
    <source>
        <dbReference type="Proteomes" id="UP000799118"/>
    </source>
</evidence>
<keyword evidence="2" id="KW-1185">Reference proteome</keyword>
<proteinExistence type="predicted"/>